<proteinExistence type="inferred from homology"/>
<dbReference type="InterPro" id="IPR011013">
    <property type="entry name" value="Gal_mutarotase_sf_dom"/>
</dbReference>
<keyword evidence="6" id="KW-0804">Transcription</keyword>
<dbReference type="InterPro" id="IPR003441">
    <property type="entry name" value="NAC-dom"/>
</dbReference>
<dbReference type="GO" id="GO:0030246">
    <property type="term" value="F:carbohydrate binding"/>
    <property type="evidence" value="ECO:0007669"/>
    <property type="project" value="InterPro"/>
</dbReference>
<evidence type="ECO:0000256" key="1">
    <source>
        <dbReference type="ARBA" id="ARBA00001096"/>
    </source>
</evidence>
<dbReference type="Gene3D" id="2.70.98.10">
    <property type="match status" value="1"/>
</dbReference>
<dbReference type="GO" id="GO:0005737">
    <property type="term" value="C:cytoplasm"/>
    <property type="evidence" value="ECO:0007669"/>
    <property type="project" value="TreeGrafter"/>
</dbReference>
<evidence type="ECO:0000259" key="10">
    <source>
        <dbReference type="PROSITE" id="PS51005"/>
    </source>
</evidence>
<comment type="catalytic activity">
    <reaction evidence="1">
        <text>alpha-D-glucose 6-phosphate = beta-D-glucose 6-phosphate</text>
        <dbReference type="Rhea" id="RHEA:16249"/>
        <dbReference type="ChEBI" id="CHEBI:58225"/>
        <dbReference type="ChEBI" id="CHEBI:58247"/>
        <dbReference type="EC" id="5.1.3.15"/>
    </reaction>
</comment>
<dbReference type="GO" id="GO:0047938">
    <property type="term" value="F:glucose-6-phosphate 1-epimerase activity"/>
    <property type="evidence" value="ECO:0007669"/>
    <property type="project" value="UniProtKB-EC"/>
</dbReference>
<dbReference type="EMBL" id="LR999456">
    <property type="protein sequence ID" value="CAE6101355.1"/>
    <property type="molecule type" value="Genomic_DNA"/>
</dbReference>
<evidence type="ECO:0000256" key="9">
    <source>
        <dbReference type="SAM" id="MobiDB-lite"/>
    </source>
</evidence>
<accession>A0A8S2AKP3</accession>
<evidence type="ECO:0000256" key="7">
    <source>
        <dbReference type="ARBA" id="ARBA00023235"/>
    </source>
</evidence>
<evidence type="ECO:0000313" key="11">
    <source>
        <dbReference type="EMBL" id="CAE6101355.1"/>
    </source>
</evidence>
<evidence type="ECO:0000256" key="5">
    <source>
        <dbReference type="ARBA" id="ARBA00023125"/>
    </source>
</evidence>
<dbReference type="PANTHER" id="PTHR11122">
    <property type="entry name" value="APOSPORY-ASSOCIATED PROTEIN C-RELATED"/>
    <property type="match status" value="1"/>
</dbReference>
<evidence type="ECO:0000256" key="8">
    <source>
        <dbReference type="ARBA" id="ARBA00023242"/>
    </source>
</evidence>
<dbReference type="EC" id="5.1.3.15" evidence="3"/>
<reference evidence="11" key="1">
    <citation type="submission" date="2021-01" db="EMBL/GenBank/DDBJ databases">
        <authorList>
            <person name="Bezrukov I."/>
        </authorList>
    </citation>
    <scope>NUCLEOTIDE SEQUENCE</scope>
</reference>
<evidence type="ECO:0000313" key="12">
    <source>
        <dbReference type="Proteomes" id="UP000682877"/>
    </source>
</evidence>
<evidence type="ECO:0000256" key="3">
    <source>
        <dbReference type="ARBA" id="ARBA00012083"/>
    </source>
</evidence>
<dbReference type="Gene3D" id="2.170.150.80">
    <property type="entry name" value="NAC domain"/>
    <property type="match status" value="1"/>
</dbReference>
<organism evidence="11 12">
    <name type="scientific">Arabidopsis arenosa</name>
    <name type="common">Sand rock-cress</name>
    <name type="synonym">Cardaminopsis arenosa</name>
    <dbReference type="NCBI Taxonomy" id="38785"/>
    <lineage>
        <taxon>Eukaryota</taxon>
        <taxon>Viridiplantae</taxon>
        <taxon>Streptophyta</taxon>
        <taxon>Embryophyta</taxon>
        <taxon>Tracheophyta</taxon>
        <taxon>Spermatophyta</taxon>
        <taxon>Magnoliopsida</taxon>
        <taxon>eudicotyledons</taxon>
        <taxon>Gunneridae</taxon>
        <taxon>Pentapetalae</taxon>
        <taxon>rosids</taxon>
        <taxon>malvids</taxon>
        <taxon>Brassicales</taxon>
        <taxon>Brassicaceae</taxon>
        <taxon>Camelineae</taxon>
        <taxon>Arabidopsis</taxon>
    </lineage>
</organism>
<dbReference type="Pfam" id="PF02365">
    <property type="entry name" value="NAM"/>
    <property type="match status" value="1"/>
</dbReference>
<keyword evidence="5" id="KW-0238">DNA-binding</keyword>
<keyword evidence="4" id="KW-0805">Transcription regulation</keyword>
<keyword evidence="7" id="KW-0413">Isomerase</keyword>
<dbReference type="PANTHER" id="PTHR11122:SF33">
    <property type="entry name" value="GLUCOSE-6-PHOSPHATE 1-EPIMERASE"/>
    <property type="match status" value="1"/>
</dbReference>
<dbReference type="AlphaFoldDB" id="A0A8S2AKP3"/>
<feature type="region of interest" description="Disordered" evidence="9">
    <location>
        <begin position="524"/>
        <end position="545"/>
    </location>
</feature>
<dbReference type="Proteomes" id="UP000682877">
    <property type="component" value="Chromosome 6"/>
</dbReference>
<evidence type="ECO:0000256" key="4">
    <source>
        <dbReference type="ARBA" id="ARBA00023015"/>
    </source>
</evidence>
<dbReference type="FunFam" id="2.170.150.80:FF:000009">
    <property type="entry name" value="NAC domain-containing protein 8"/>
    <property type="match status" value="1"/>
</dbReference>
<sequence length="663" mass="74436">MPLNVVNDRDGSSRILLTDPAGSTAEVLLYGGQVVSWRNERREQLLYMSSKAQLKPPKAIRGGLPICFPQFGNFGALERHGFARNRFWSFDNDPSPLPPANQQSTVDLVLKSTEDDLKIWPHSFELRVRISISPGKLTIIPRVRNTDLKAFSFMFSLRNYLYVSDISEVRVEGLETLDYLDNLMRRERFTEQADAITFDGEVDKVYLNTPTKIAIIDHERKRTIELRKEGMPNAVVWNPWDKKAKSIADMGDEDYTTMLCVDSGAIETPIVLKPHEEWRGRQELSIVSSSYCSGQLDPRKVMERTWIVDGPWIARNVKNASVSSALQIKDCEAYINCPNCYYRVDNSNVLTPWPGLPKGVKFEPTDEEVIEHLEAKCGIDGLNPHILIQDFICSVTQDVGINYTHPQNLPGVSKDGTSVFFFNKTAHAYQNGQRKRRRITPTSLKDESVRWHKTGQTKPVILNGVQKGCKKIMVLYKSARKGLKPEKSNWVLHQYHLGTEEGEIGEYVVSKITYQQPKQWEKTIDESESSGARGGLTTPKTTTPTQAKPVISVDEDEIAYDDTKMVHDSFAEGLDNIQEASYGSTSDRGAQVAGNVSVIEDNLVSKKVEASSCLVEKNPNYGNVDIGSGNFSVSDLENADLGTLPDLFSLASEDSLLNWLGWF</sequence>
<feature type="domain" description="NAC" evidence="10">
    <location>
        <begin position="356"/>
        <end position="515"/>
    </location>
</feature>
<dbReference type="InterPro" id="IPR014718">
    <property type="entry name" value="GH-type_carb-bd"/>
</dbReference>
<gene>
    <name evidence="11" type="ORF">AARE701A_LOCUS15247</name>
</gene>
<dbReference type="Pfam" id="PF01263">
    <property type="entry name" value="Aldose_epim"/>
    <property type="match status" value="1"/>
</dbReference>
<dbReference type="GO" id="GO:0003677">
    <property type="term" value="F:DNA binding"/>
    <property type="evidence" value="ECO:0007669"/>
    <property type="project" value="UniProtKB-KW"/>
</dbReference>
<keyword evidence="12" id="KW-1185">Reference proteome</keyword>
<comment type="similarity">
    <text evidence="2">Belongs to the glucose-6-phosphate 1-epimerase family.</text>
</comment>
<dbReference type="SUPFAM" id="SSF101941">
    <property type="entry name" value="NAC domain"/>
    <property type="match status" value="1"/>
</dbReference>
<dbReference type="GO" id="GO:0006355">
    <property type="term" value="P:regulation of DNA-templated transcription"/>
    <property type="evidence" value="ECO:0007669"/>
    <property type="project" value="InterPro"/>
</dbReference>
<dbReference type="InterPro" id="IPR036093">
    <property type="entry name" value="NAC_dom_sf"/>
</dbReference>
<dbReference type="SUPFAM" id="SSF74650">
    <property type="entry name" value="Galactose mutarotase-like"/>
    <property type="match status" value="1"/>
</dbReference>
<protein>
    <recommendedName>
        <fullName evidence="3">glucose-6-phosphate 1-epimerase</fullName>
        <ecNumber evidence="3">5.1.3.15</ecNumber>
    </recommendedName>
</protein>
<dbReference type="PROSITE" id="PS51005">
    <property type="entry name" value="NAC"/>
    <property type="match status" value="1"/>
</dbReference>
<name>A0A8S2AKP3_ARAAE</name>
<dbReference type="GO" id="GO:0005975">
    <property type="term" value="P:carbohydrate metabolic process"/>
    <property type="evidence" value="ECO:0007669"/>
    <property type="project" value="InterPro"/>
</dbReference>
<dbReference type="CDD" id="cd09020">
    <property type="entry name" value="D-hex-6-P-epi_like"/>
    <property type="match status" value="1"/>
</dbReference>
<evidence type="ECO:0000256" key="2">
    <source>
        <dbReference type="ARBA" id="ARBA00005866"/>
    </source>
</evidence>
<dbReference type="InterPro" id="IPR008183">
    <property type="entry name" value="Aldose_1/G6P_1-epimerase"/>
</dbReference>
<keyword evidence="8" id="KW-0539">Nucleus</keyword>
<evidence type="ECO:0000256" key="6">
    <source>
        <dbReference type="ARBA" id="ARBA00023163"/>
    </source>
</evidence>
<dbReference type="InterPro" id="IPR025532">
    <property type="entry name" value="G6P_1-epimerase"/>
</dbReference>